<evidence type="ECO:0000313" key="2">
    <source>
        <dbReference type="EMBL" id="MBY6321865.1"/>
    </source>
</evidence>
<name>A0ABS7NWX1_9NOCA</name>
<dbReference type="SMART" id="SM00849">
    <property type="entry name" value="Lactamase_B"/>
    <property type="match status" value="1"/>
</dbReference>
<accession>A0ABS7NWX1</accession>
<dbReference type="PANTHER" id="PTHR42951">
    <property type="entry name" value="METALLO-BETA-LACTAMASE DOMAIN-CONTAINING"/>
    <property type="match status" value="1"/>
</dbReference>
<evidence type="ECO:0000259" key="1">
    <source>
        <dbReference type="SMART" id="SM00849"/>
    </source>
</evidence>
<dbReference type="Pfam" id="PF00753">
    <property type="entry name" value="Lactamase_B"/>
    <property type="match status" value="1"/>
</dbReference>
<dbReference type="InterPro" id="IPR036866">
    <property type="entry name" value="RibonucZ/Hydroxyglut_hydro"/>
</dbReference>
<sequence>MTTEPAPDTPDIRTTVFTGRWPELEIGGTFSPTTATLFTGPTEAVLVDAVCLREDVASLGDLVADTGKTLTTIVVTHGHADHYFGIAELLQRFPTARAVALPSVVADIERTMAEQTAQWEILFGDRVVDCTVIPEPLTETTLAVDGARIDVVEVEQADIAPTSIVHVPDAKAVVAGDAVYNEIHPMLGLSSPDRWPLWQNTIDRVEALEPEIVVAGHKRPDSDDRAVQSMLRTTRQYIADFAAAFETASSADELIETMVSAYPGHGNRWTLEFSARQAFAVHRGRHRTE</sequence>
<dbReference type="Gene3D" id="3.60.15.10">
    <property type="entry name" value="Ribonuclease Z/Hydroxyacylglutathione hydrolase-like"/>
    <property type="match status" value="1"/>
</dbReference>
<organism evidence="2 3">
    <name type="scientific">Rhodococcoides kroppenstedtii</name>
    <dbReference type="NCBI Taxonomy" id="293050"/>
    <lineage>
        <taxon>Bacteria</taxon>
        <taxon>Bacillati</taxon>
        <taxon>Actinomycetota</taxon>
        <taxon>Actinomycetes</taxon>
        <taxon>Mycobacteriales</taxon>
        <taxon>Nocardiaceae</taxon>
        <taxon>Rhodococcoides</taxon>
    </lineage>
</organism>
<dbReference type="EMBL" id="JABUKG010000014">
    <property type="protein sequence ID" value="MBY6321865.1"/>
    <property type="molecule type" value="Genomic_DNA"/>
</dbReference>
<dbReference type="PANTHER" id="PTHR42951:SF14">
    <property type="entry name" value="METALLO-BETA-LACTAMASE SUPERFAMILY PROTEIN"/>
    <property type="match status" value="1"/>
</dbReference>
<proteinExistence type="predicted"/>
<dbReference type="RefSeq" id="WP_068104178.1">
    <property type="nucleotide sequence ID" value="NZ_JABUKE010000014.1"/>
</dbReference>
<dbReference type="SUPFAM" id="SSF56281">
    <property type="entry name" value="Metallo-hydrolase/oxidoreductase"/>
    <property type="match status" value="1"/>
</dbReference>
<feature type="domain" description="Metallo-beta-lactamase" evidence="1">
    <location>
        <begin position="32"/>
        <end position="217"/>
    </location>
</feature>
<reference evidence="2 3" key="1">
    <citation type="submission" date="2020-06" db="EMBL/GenBank/DDBJ databases">
        <title>Taxonomy, biology and ecology of Rhodococcus bacteria occurring in California pistachio and other woody hosts as revealed by genome sequence analyses.</title>
        <authorList>
            <person name="Gai Y."/>
            <person name="Riely B."/>
        </authorList>
    </citation>
    <scope>NUCLEOTIDE SEQUENCE [LARGE SCALE GENOMIC DNA]</scope>
    <source>
        <strain evidence="2 3">BP-284</strain>
    </source>
</reference>
<protein>
    <submittedName>
        <fullName evidence="2">MBL fold metallo-hydrolase</fullName>
    </submittedName>
</protein>
<gene>
    <name evidence="2" type="ORF">HQ605_13640</name>
</gene>
<comment type="caution">
    <text evidence="2">The sequence shown here is derived from an EMBL/GenBank/DDBJ whole genome shotgun (WGS) entry which is preliminary data.</text>
</comment>
<dbReference type="InterPro" id="IPR050855">
    <property type="entry name" value="NDM-1-like"/>
</dbReference>
<dbReference type="Proteomes" id="UP001520140">
    <property type="component" value="Unassembled WGS sequence"/>
</dbReference>
<keyword evidence="3" id="KW-1185">Reference proteome</keyword>
<evidence type="ECO:0000313" key="3">
    <source>
        <dbReference type="Proteomes" id="UP001520140"/>
    </source>
</evidence>
<dbReference type="InterPro" id="IPR001279">
    <property type="entry name" value="Metallo-B-lactamas"/>
</dbReference>
<dbReference type="CDD" id="cd07739">
    <property type="entry name" value="metallo-hydrolase-like_MBL-fold"/>
    <property type="match status" value="1"/>
</dbReference>